<dbReference type="GO" id="GO:0016987">
    <property type="term" value="F:sigma factor activity"/>
    <property type="evidence" value="ECO:0007669"/>
    <property type="project" value="UniProtKB-KW"/>
</dbReference>
<gene>
    <name evidence="8" type="ORF">NQZ67_11795</name>
</gene>
<dbReference type="PANTHER" id="PTHR43133:SF8">
    <property type="entry name" value="RNA POLYMERASE SIGMA FACTOR HI_1459-RELATED"/>
    <property type="match status" value="1"/>
</dbReference>
<dbReference type="GO" id="GO:0006352">
    <property type="term" value="P:DNA-templated transcription initiation"/>
    <property type="evidence" value="ECO:0007669"/>
    <property type="project" value="InterPro"/>
</dbReference>
<feature type="domain" description="RNA polymerase sigma factor 70 region 4 type 2" evidence="7">
    <location>
        <begin position="105"/>
        <end position="155"/>
    </location>
</feature>
<dbReference type="PANTHER" id="PTHR43133">
    <property type="entry name" value="RNA POLYMERASE ECF-TYPE SIGMA FACTO"/>
    <property type="match status" value="1"/>
</dbReference>
<proteinExistence type="inferred from homology"/>
<dbReference type="EMBL" id="JANIPJ010000007">
    <property type="protein sequence ID" value="MCR2804559.1"/>
    <property type="molecule type" value="Genomic_DNA"/>
</dbReference>
<keyword evidence="4" id="KW-0238">DNA-binding</keyword>
<dbReference type="InterPro" id="IPR039425">
    <property type="entry name" value="RNA_pol_sigma-70-like"/>
</dbReference>
<comment type="similarity">
    <text evidence="1">Belongs to the sigma-70 factor family. ECF subfamily.</text>
</comment>
<dbReference type="Proteomes" id="UP001141950">
    <property type="component" value="Unassembled WGS sequence"/>
</dbReference>
<evidence type="ECO:0000259" key="7">
    <source>
        <dbReference type="Pfam" id="PF08281"/>
    </source>
</evidence>
<dbReference type="InterPro" id="IPR013249">
    <property type="entry name" value="RNA_pol_sigma70_r4_t2"/>
</dbReference>
<evidence type="ECO:0000313" key="9">
    <source>
        <dbReference type="Proteomes" id="UP001141950"/>
    </source>
</evidence>
<evidence type="ECO:0000256" key="1">
    <source>
        <dbReference type="ARBA" id="ARBA00010641"/>
    </source>
</evidence>
<dbReference type="NCBIfam" id="TIGR02937">
    <property type="entry name" value="sigma70-ECF"/>
    <property type="match status" value="1"/>
</dbReference>
<dbReference type="Pfam" id="PF04542">
    <property type="entry name" value="Sigma70_r2"/>
    <property type="match status" value="1"/>
</dbReference>
<sequence>MKTQQSARGSELDWEAMQAALQRYCLALTGSSWEAQDLSQTAWTKALERLRGRGHVNPEAYLLRIAKNAWIDVCRRKAAYKELLEGLLFIDREDKEDALEMEEVFRALIKHLSPLQRTVFVLREALGYSIAETAVGLGTTEGAVKAALHRARQAMGEVRQELGRNEGMLAVEFVEEDKLRTAVRALQEGQVQVLVSLLYEQGRWRNDVHAMGWFQASTPRAVQGLSSSNAMYLGMTA</sequence>
<accession>A0A9X2S8N6</accession>
<dbReference type="SUPFAM" id="SSF88659">
    <property type="entry name" value="Sigma3 and sigma4 domains of RNA polymerase sigma factors"/>
    <property type="match status" value="1"/>
</dbReference>
<feature type="domain" description="RNA polymerase sigma-70 region 2" evidence="6">
    <location>
        <begin position="16"/>
        <end position="78"/>
    </location>
</feature>
<dbReference type="RefSeq" id="WP_257445668.1">
    <property type="nucleotide sequence ID" value="NZ_JANIPJ010000007.1"/>
</dbReference>
<organism evidence="8 9">
    <name type="scientific">Paenibacillus soyae</name>
    <dbReference type="NCBI Taxonomy" id="2969249"/>
    <lineage>
        <taxon>Bacteria</taxon>
        <taxon>Bacillati</taxon>
        <taxon>Bacillota</taxon>
        <taxon>Bacilli</taxon>
        <taxon>Bacillales</taxon>
        <taxon>Paenibacillaceae</taxon>
        <taxon>Paenibacillus</taxon>
    </lineage>
</organism>
<dbReference type="AlphaFoldDB" id="A0A9X2S8N6"/>
<dbReference type="InterPro" id="IPR013325">
    <property type="entry name" value="RNA_pol_sigma_r2"/>
</dbReference>
<dbReference type="GO" id="GO:0003677">
    <property type="term" value="F:DNA binding"/>
    <property type="evidence" value="ECO:0007669"/>
    <property type="project" value="UniProtKB-KW"/>
</dbReference>
<evidence type="ECO:0000256" key="5">
    <source>
        <dbReference type="ARBA" id="ARBA00023163"/>
    </source>
</evidence>
<reference evidence="8" key="1">
    <citation type="submission" date="2022-08" db="EMBL/GenBank/DDBJ databases">
        <title>The genomic sequence of strain Paenibacillus sp. SCIV0701.</title>
        <authorList>
            <person name="Zhao H."/>
        </authorList>
    </citation>
    <scope>NUCLEOTIDE SEQUENCE</scope>
    <source>
        <strain evidence="8">SCIV0701</strain>
    </source>
</reference>
<comment type="caution">
    <text evidence="8">The sequence shown here is derived from an EMBL/GenBank/DDBJ whole genome shotgun (WGS) entry which is preliminary data.</text>
</comment>
<dbReference type="InterPro" id="IPR014284">
    <property type="entry name" value="RNA_pol_sigma-70_dom"/>
</dbReference>
<dbReference type="InterPro" id="IPR013324">
    <property type="entry name" value="RNA_pol_sigma_r3/r4-like"/>
</dbReference>
<keyword evidence="9" id="KW-1185">Reference proteome</keyword>
<keyword evidence="2" id="KW-0805">Transcription regulation</keyword>
<dbReference type="Gene3D" id="1.10.1740.10">
    <property type="match status" value="1"/>
</dbReference>
<evidence type="ECO:0000256" key="3">
    <source>
        <dbReference type="ARBA" id="ARBA00023082"/>
    </source>
</evidence>
<name>A0A9X2S8N6_9BACL</name>
<evidence type="ECO:0000256" key="2">
    <source>
        <dbReference type="ARBA" id="ARBA00023015"/>
    </source>
</evidence>
<dbReference type="InterPro" id="IPR007627">
    <property type="entry name" value="RNA_pol_sigma70_r2"/>
</dbReference>
<keyword evidence="3" id="KW-0731">Sigma factor</keyword>
<dbReference type="Gene3D" id="1.10.10.10">
    <property type="entry name" value="Winged helix-like DNA-binding domain superfamily/Winged helix DNA-binding domain"/>
    <property type="match status" value="1"/>
</dbReference>
<evidence type="ECO:0000313" key="8">
    <source>
        <dbReference type="EMBL" id="MCR2804559.1"/>
    </source>
</evidence>
<evidence type="ECO:0000259" key="6">
    <source>
        <dbReference type="Pfam" id="PF04542"/>
    </source>
</evidence>
<protein>
    <submittedName>
        <fullName evidence="8">RNA polymerase sigma factor</fullName>
    </submittedName>
</protein>
<dbReference type="SUPFAM" id="SSF88946">
    <property type="entry name" value="Sigma2 domain of RNA polymerase sigma factors"/>
    <property type="match status" value="1"/>
</dbReference>
<dbReference type="Pfam" id="PF08281">
    <property type="entry name" value="Sigma70_r4_2"/>
    <property type="match status" value="1"/>
</dbReference>
<dbReference type="InterPro" id="IPR036388">
    <property type="entry name" value="WH-like_DNA-bd_sf"/>
</dbReference>
<keyword evidence="5" id="KW-0804">Transcription</keyword>
<evidence type="ECO:0000256" key="4">
    <source>
        <dbReference type="ARBA" id="ARBA00023125"/>
    </source>
</evidence>